<comment type="caution">
    <text evidence="1">The sequence shown here is derived from an EMBL/GenBank/DDBJ whole genome shotgun (WGS) entry which is preliminary data.</text>
</comment>
<evidence type="ECO:0000313" key="2">
    <source>
        <dbReference type="Proteomes" id="UP000887116"/>
    </source>
</evidence>
<reference evidence="1" key="1">
    <citation type="submission" date="2020-07" db="EMBL/GenBank/DDBJ databases">
        <title>Multicomponent nature underlies the extraordinary mechanical properties of spider dragline silk.</title>
        <authorList>
            <person name="Kono N."/>
            <person name="Nakamura H."/>
            <person name="Mori M."/>
            <person name="Yoshida Y."/>
            <person name="Ohtoshi R."/>
            <person name="Malay A.D."/>
            <person name="Moran D.A.P."/>
            <person name="Tomita M."/>
            <person name="Numata K."/>
            <person name="Arakawa K."/>
        </authorList>
    </citation>
    <scope>NUCLEOTIDE SEQUENCE</scope>
</reference>
<gene>
    <name evidence="1" type="ORF">TNCT_147191</name>
</gene>
<name>A0A8X6GWU8_TRICU</name>
<dbReference type="Proteomes" id="UP000887116">
    <property type="component" value="Unassembled WGS sequence"/>
</dbReference>
<proteinExistence type="predicted"/>
<accession>A0A8X6GWU8</accession>
<sequence>MTYRISTPHLVVKRRLKEYLALENRLTLWKIYVMDMPLEGGKFLLIERDSYGDLCPIFHEKCIEVPLN</sequence>
<dbReference type="AlphaFoldDB" id="A0A8X6GWU8"/>
<dbReference type="EMBL" id="BMAO01006848">
    <property type="protein sequence ID" value="GFR12003.1"/>
    <property type="molecule type" value="Genomic_DNA"/>
</dbReference>
<keyword evidence="2" id="KW-1185">Reference proteome</keyword>
<evidence type="ECO:0000313" key="1">
    <source>
        <dbReference type="EMBL" id="GFR12003.1"/>
    </source>
</evidence>
<organism evidence="1 2">
    <name type="scientific">Trichonephila clavata</name>
    <name type="common">Joro spider</name>
    <name type="synonym">Nephila clavata</name>
    <dbReference type="NCBI Taxonomy" id="2740835"/>
    <lineage>
        <taxon>Eukaryota</taxon>
        <taxon>Metazoa</taxon>
        <taxon>Ecdysozoa</taxon>
        <taxon>Arthropoda</taxon>
        <taxon>Chelicerata</taxon>
        <taxon>Arachnida</taxon>
        <taxon>Araneae</taxon>
        <taxon>Araneomorphae</taxon>
        <taxon>Entelegynae</taxon>
        <taxon>Araneoidea</taxon>
        <taxon>Nephilidae</taxon>
        <taxon>Trichonephila</taxon>
    </lineage>
</organism>
<protein>
    <submittedName>
        <fullName evidence="1">Uncharacterized protein</fullName>
    </submittedName>
</protein>